<proteinExistence type="inferred from homology"/>
<dbReference type="InterPro" id="IPR041679">
    <property type="entry name" value="DNA2/NAM7-like_C"/>
</dbReference>
<evidence type="ECO:0000256" key="4">
    <source>
        <dbReference type="ARBA" id="ARBA00022806"/>
    </source>
</evidence>
<organism evidence="8 9">
    <name type="scientific">Chrysophaeum taylorii</name>
    <dbReference type="NCBI Taxonomy" id="2483200"/>
    <lineage>
        <taxon>Eukaryota</taxon>
        <taxon>Sar</taxon>
        <taxon>Stramenopiles</taxon>
        <taxon>Ochrophyta</taxon>
        <taxon>Pelagophyceae</taxon>
        <taxon>Pelagomonadales</taxon>
        <taxon>Pelagomonadaceae</taxon>
        <taxon>Chrysophaeum</taxon>
    </lineage>
</organism>
<dbReference type="SUPFAM" id="SSF52540">
    <property type="entry name" value="P-loop containing nucleoside triphosphate hydrolases"/>
    <property type="match status" value="1"/>
</dbReference>
<evidence type="ECO:0000256" key="6">
    <source>
        <dbReference type="SAM" id="MobiDB-lite"/>
    </source>
</evidence>
<dbReference type="Proteomes" id="UP001230188">
    <property type="component" value="Unassembled WGS sequence"/>
</dbReference>
<feature type="region of interest" description="Disordered" evidence="6">
    <location>
        <begin position="841"/>
        <end position="861"/>
    </location>
</feature>
<dbReference type="AlphaFoldDB" id="A0AAD7UA75"/>
<dbReference type="Pfam" id="PF13086">
    <property type="entry name" value="AAA_11"/>
    <property type="match status" value="2"/>
</dbReference>
<keyword evidence="5" id="KW-0067">ATP-binding</keyword>
<dbReference type="InterPro" id="IPR050534">
    <property type="entry name" value="Coronavir_polyprotein_1ab"/>
</dbReference>
<dbReference type="Gene3D" id="3.40.50.300">
    <property type="entry name" value="P-loop containing nucleotide triphosphate hydrolases"/>
    <property type="match status" value="2"/>
</dbReference>
<evidence type="ECO:0000313" key="9">
    <source>
        <dbReference type="Proteomes" id="UP001230188"/>
    </source>
</evidence>
<feature type="region of interest" description="Disordered" evidence="6">
    <location>
        <begin position="663"/>
        <end position="739"/>
    </location>
</feature>
<comment type="caution">
    <text evidence="8">The sequence shown here is derived from an EMBL/GenBank/DDBJ whole genome shotgun (WGS) entry which is preliminary data.</text>
</comment>
<dbReference type="PANTHER" id="PTHR43788">
    <property type="entry name" value="DNA2/NAM7 HELICASE FAMILY MEMBER"/>
    <property type="match status" value="1"/>
</dbReference>
<accession>A0AAD7UA75</accession>
<dbReference type="Gene3D" id="2.40.30.270">
    <property type="match status" value="1"/>
</dbReference>
<feature type="domain" description="AAA+ ATPase" evidence="7">
    <location>
        <begin position="253"/>
        <end position="458"/>
    </location>
</feature>
<dbReference type="SMART" id="SM00382">
    <property type="entry name" value="AAA"/>
    <property type="match status" value="1"/>
</dbReference>
<reference evidence="8" key="1">
    <citation type="submission" date="2023-01" db="EMBL/GenBank/DDBJ databases">
        <title>Metagenome sequencing of chrysophaentin producing Chrysophaeum taylorii.</title>
        <authorList>
            <person name="Davison J."/>
            <person name="Bewley C."/>
        </authorList>
    </citation>
    <scope>NUCLEOTIDE SEQUENCE</scope>
    <source>
        <strain evidence="8">NIES-1699</strain>
    </source>
</reference>
<dbReference type="PANTHER" id="PTHR43788:SF8">
    <property type="entry name" value="DNA-BINDING PROTEIN SMUBP-2"/>
    <property type="match status" value="1"/>
</dbReference>
<dbReference type="InterPro" id="IPR027417">
    <property type="entry name" value="P-loop_NTPase"/>
</dbReference>
<gene>
    <name evidence="8" type="ORF">CTAYLR_004483</name>
</gene>
<dbReference type="CDD" id="cd18808">
    <property type="entry name" value="SF1_C_Upf1"/>
    <property type="match status" value="1"/>
</dbReference>
<feature type="compositionally biased region" description="Basic and acidic residues" evidence="6">
    <location>
        <begin position="841"/>
        <end position="855"/>
    </location>
</feature>
<comment type="similarity">
    <text evidence="1">Belongs to the DNA2/NAM7 helicase family.</text>
</comment>
<protein>
    <recommendedName>
        <fullName evidence="7">AAA+ ATPase domain-containing protein</fullName>
    </recommendedName>
</protein>
<dbReference type="GO" id="GO:0016787">
    <property type="term" value="F:hydrolase activity"/>
    <property type="evidence" value="ECO:0007669"/>
    <property type="project" value="UniProtKB-KW"/>
</dbReference>
<dbReference type="GO" id="GO:0005524">
    <property type="term" value="F:ATP binding"/>
    <property type="evidence" value="ECO:0007669"/>
    <property type="project" value="UniProtKB-KW"/>
</dbReference>
<dbReference type="Pfam" id="PF13087">
    <property type="entry name" value="AAA_12"/>
    <property type="match status" value="1"/>
</dbReference>
<dbReference type="InterPro" id="IPR003593">
    <property type="entry name" value="AAA+_ATPase"/>
</dbReference>
<evidence type="ECO:0000256" key="5">
    <source>
        <dbReference type="ARBA" id="ARBA00022840"/>
    </source>
</evidence>
<feature type="compositionally biased region" description="Polar residues" evidence="6">
    <location>
        <begin position="700"/>
        <end position="711"/>
    </location>
</feature>
<keyword evidence="9" id="KW-1185">Reference proteome</keyword>
<sequence length="906" mass="98300">MGEEDNDPDQVLRRRLDEVGGSEWASIVLGAKEEEIRVCGAGAEVRRAIHEWAEATPRVASHVSQGGGFGSGDRTLVVKFHEFDARAWAAETAEALAAEREAEAAELASLGSDEREAAGTSVFKAKVSERDAAGPGGRYRISVRCNHHKFGPRAAVRVAWAGGEVRGVVWRADPLEIATEREIPADKVDVHLEPRDDGALLRCVAAVPGAASPVLDALSNRGGRAVDFSIKDSSSVDRSLNDAQRRAVRLAESEPVSLVWGPPGTGKTRTLGAIISRAARRGERVLAAAGSHAAADALLAAVDDARATKVRVGHPARLSSAAARHALECHMERADGAEVVADVRKELRELVAGRRWREARKTRRELASREAKLAETVLRRAVVFSTNAGAAFLEAEFDLVVVDEAAQALEASCWIPILKASDAGRVVLAGDHKQLAPVVRSGNENSVLRTSLFERLVRTRVPRVMLDTQYRMRPAVCDWPSRAFYGGRLATAIGGCAELVVLDTAGFFEEEEESKGGSTSNPQEARLAADHARSLEGDVCVIAPYAAQVREIRRLLVDSAVDVNTVDAFQGAERDAVVLSLTRANASRTLGFLHDDRRLNVAVTRARRHLCVVCDSFTVRASPMIASLLDYIEDHGDYRFYEPPPSVVPPSPPKGNEIFQRAEEEPTTATTASVDNGVLTTTTTTTEVPPPPEQLVPTTATTASVDNGVLSTTTTTTTEEQPEPTTKEEQEVPTEEVFPRKDDEQPEILVPCSFEGRRFEAEVRGTMVDDLRRALETKVGSSEFRLVSRGATLEGGPLPPALLEGNKKPLVLVLAEPSKKTKKEPNGLLASLAAERRARREAEEDAAIARRDAERPTPPAWRRWVDSDGVLHASKGETCDRDRLVSNLRAKIAKVQHKSRSRKNKK</sequence>
<evidence type="ECO:0000256" key="1">
    <source>
        <dbReference type="ARBA" id="ARBA00007913"/>
    </source>
</evidence>
<keyword evidence="4" id="KW-0347">Helicase</keyword>
<evidence type="ECO:0000256" key="2">
    <source>
        <dbReference type="ARBA" id="ARBA00022741"/>
    </source>
</evidence>
<evidence type="ECO:0000256" key="3">
    <source>
        <dbReference type="ARBA" id="ARBA00022801"/>
    </source>
</evidence>
<evidence type="ECO:0000259" key="7">
    <source>
        <dbReference type="SMART" id="SM00382"/>
    </source>
</evidence>
<dbReference type="InterPro" id="IPR047187">
    <property type="entry name" value="SF1_C_Upf1"/>
</dbReference>
<dbReference type="GO" id="GO:0043139">
    <property type="term" value="F:5'-3' DNA helicase activity"/>
    <property type="evidence" value="ECO:0007669"/>
    <property type="project" value="TreeGrafter"/>
</dbReference>
<dbReference type="EMBL" id="JAQMWT010000456">
    <property type="protein sequence ID" value="KAJ8601055.1"/>
    <property type="molecule type" value="Genomic_DNA"/>
</dbReference>
<name>A0AAD7UA75_9STRA</name>
<keyword evidence="3" id="KW-0378">Hydrolase</keyword>
<evidence type="ECO:0000313" key="8">
    <source>
        <dbReference type="EMBL" id="KAJ8601055.1"/>
    </source>
</evidence>
<dbReference type="InterPro" id="IPR041677">
    <property type="entry name" value="DNA2/NAM7_AAA_11"/>
</dbReference>
<keyword evidence="2" id="KW-0547">Nucleotide-binding</keyword>